<evidence type="ECO:0000256" key="1">
    <source>
        <dbReference type="PROSITE-ProRule" id="PRU00339"/>
    </source>
</evidence>
<gene>
    <name evidence="4" type="ORF">AALT52_08245</name>
</gene>
<keyword evidence="2" id="KW-0175">Coiled coil</keyword>
<dbReference type="InterPro" id="IPR011990">
    <property type="entry name" value="TPR-like_helical_dom_sf"/>
</dbReference>
<feature type="repeat" description="TPR" evidence="1">
    <location>
        <begin position="33"/>
        <end position="66"/>
    </location>
</feature>
<comment type="caution">
    <text evidence="4">The sequence shown here is derived from an EMBL/GenBank/DDBJ whole genome shotgun (WGS) entry which is preliminary data.</text>
</comment>
<accession>A0ABV4DQY1</accession>
<dbReference type="EMBL" id="JBCLUF010000032">
    <property type="protein sequence ID" value="MEY8662876.1"/>
    <property type="molecule type" value="Genomic_DNA"/>
</dbReference>
<keyword evidence="5" id="KW-1185">Reference proteome</keyword>
<evidence type="ECO:0000313" key="4">
    <source>
        <dbReference type="EMBL" id="MEY8662876.1"/>
    </source>
</evidence>
<evidence type="ECO:0000256" key="3">
    <source>
        <dbReference type="SAM" id="Phobius"/>
    </source>
</evidence>
<organism evidence="4 5">
    <name type="scientific">Ligilactobacillus faecis</name>
    <dbReference type="NCBI Taxonomy" id="762833"/>
    <lineage>
        <taxon>Bacteria</taxon>
        <taxon>Bacillati</taxon>
        <taxon>Bacillota</taxon>
        <taxon>Bacilli</taxon>
        <taxon>Lactobacillales</taxon>
        <taxon>Lactobacillaceae</taxon>
        <taxon>Ligilactobacillus</taxon>
    </lineage>
</organism>
<dbReference type="PROSITE" id="PS50005">
    <property type="entry name" value="TPR"/>
    <property type="match status" value="1"/>
</dbReference>
<protein>
    <recommendedName>
        <fullName evidence="6">Tetratricopeptide repeat protein</fullName>
    </recommendedName>
</protein>
<keyword evidence="3" id="KW-1133">Transmembrane helix</keyword>
<dbReference type="InterPro" id="IPR019734">
    <property type="entry name" value="TPR_rpt"/>
</dbReference>
<name>A0ABV4DQY1_9LACO</name>
<evidence type="ECO:0000313" key="5">
    <source>
        <dbReference type="Proteomes" id="UP001565236"/>
    </source>
</evidence>
<keyword evidence="3" id="KW-0472">Membrane</keyword>
<evidence type="ECO:0008006" key="6">
    <source>
        <dbReference type="Google" id="ProtNLM"/>
    </source>
</evidence>
<dbReference type="Gene3D" id="1.25.40.10">
    <property type="entry name" value="Tetratricopeptide repeat domain"/>
    <property type="match status" value="1"/>
</dbReference>
<keyword evidence="1" id="KW-0802">TPR repeat</keyword>
<reference evidence="4 5" key="1">
    <citation type="submission" date="2024-03" db="EMBL/GenBank/DDBJ databases">
        <title>Mouse gut bacterial collection (mGBC) of GemPharmatech.</title>
        <authorList>
            <person name="He Y."/>
            <person name="Dong L."/>
            <person name="Wu D."/>
            <person name="Gao X."/>
            <person name="Lin Z."/>
        </authorList>
    </citation>
    <scope>NUCLEOTIDE SEQUENCE [LARGE SCALE GENOMIC DNA]</scope>
    <source>
        <strain evidence="4 5">15-30</strain>
    </source>
</reference>
<feature type="transmembrane region" description="Helical" evidence="3">
    <location>
        <begin position="6"/>
        <end position="24"/>
    </location>
</feature>
<dbReference type="Proteomes" id="UP001565236">
    <property type="component" value="Unassembled WGS sequence"/>
</dbReference>
<dbReference type="RefSeq" id="WP_280607081.1">
    <property type="nucleotide sequence ID" value="NZ_CP123639.1"/>
</dbReference>
<evidence type="ECO:0000256" key="2">
    <source>
        <dbReference type="SAM" id="Coils"/>
    </source>
</evidence>
<dbReference type="SUPFAM" id="SSF48452">
    <property type="entry name" value="TPR-like"/>
    <property type="match status" value="1"/>
</dbReference>
<keyword evidence="3" id="KW-0812">Transmembrane</keyword>
<proteinExistence type="predicted"/>
<sequence>MKRWIWWSIVGVIVAVCFIGFGLTKKVETDKIYQNAFDSGQSYLNDGNYRDAKIAFQDALKKRPNDQKATAHLKQVTLYEQGLAQIDQRAYTKAKATFNKTEQVKDGSPLLNKRAIEKQVELKEVSVQRANFAKAYKKAASLTKNYEYTSSNTQLAVILGYSGIEQTYYEDIFQKAQALKKENDAQLRRLGYTVKSPDDRSESAEQSATKLARQNKISKAQIRQAKQELEQSGLDISDLDDKQIIKLIIQAKSEKKSIQAIAEEYK</sequence>
<feature type="coiled-coil region" evidence="2">
    <location>
        <begin position="208"/>
        <end position="242"/>
    </location>
</feature>